<dbReference type="AlphaFoldDB" id="A0AAN8K4I7"/>
<feature type="compositionally biased region" description="Polar residues" evidence="1">
    <location>
        <begin position="310"/>
        <end position="331"/>
    </location>
</feature>
<dbReference type="EMBL" id="JAZGQO010000001">
    <property type="protein sequence ID" value="KAK6194431.1"/>
    <property type="molecule type" value="Genomic_DNA"/>
</dbReference>
<evidence type="ECO:0000313" key="2">
    <source>
        <dbReference type="EMBL" id="KAK6185618.1"/>
    </source>
</evidence>
<name>A0AAN8K4I7_PATCE</name>
<keyword evidence="4" id="KW-1185">Reference proteome</keyword>
<comment type="caution">
    <text evidence="3">The sequence shown here is derived from an EMBL/GenBank/DDBJ whole genome shotgun (WGS) entry which is preliminary data.</text>
</comment>
<proteinExistence type="predicted"/>
<feature type="region of interest" description="Disordered" evidence="1">
    <location>
        <begin position="277"/>
        <end position="331"/>
    </location>
</feature>
<reference evidence="3 4" key="1">
    <citation type="submission" date="2024-01" db="EMBL/GenBank/DDBJ databases">
        <title>The genome of the rayed Mediterranean limpet Patella caerulea (Linnaeus, 1758).</title>
        <authorList>
            <person name="Anh-Thu Weber A."/>
            <person name="Halstead-Nussloch G."/>
        </authorList>
    </citation>
    <scope>NUCLEOTIDE SEQUENCE [LARGE SCALE GENOMIC DNA]</scope>
    <source>
        <strain evidence="3">AATW-2023a</strain>
        <tissue evidence="3">Whole specimen</tissue>
    </source>
</reference>
<evidence type="ECO:0000256" key="1">
    <source>
        <dbReference type="SAM" id="MobiDB-lite"/>
    </source>
</evidence>
<dbReference type="Gene3D" id="3.30.70.1820">
    <property type="entry name" value="L1 transposable element, RRM domain"/>
    <property type="match status" value="1"/>
</dbReference>
<evidence type="ECO:0000313" key="3">
    <source>
        <dbReference type="EMBL" id="KAK6194431.1"/>
    </source>
</evidence>
<protein>
    <submittedName>
        <fullName evidence="3">Uncharacterized protein</fullName>
    </submittedName>
</protein>
<evidence type="ECO:0000313" key="4">
    <source>
        <dbReference type="Proteomes" id="UP001347796"/>
    </source>
</evidence>
<sequence length="331" mass="38499">MSFESLLHVVDSSMDLPVLDDGPIMNQIVQLLTNMDLRMKRLEHVMFKIGNIETLLAGMKGQISEIDSDLKIMKEKEKDRDDSLMKISNLCDKVSKKTEENYSRIEKLSTDVRSINDHSKSVVNQVSTIESEHDKLIQTVVDLQCRSMKNNLIFHGLKENTGENTEELLRLFIARELGVDYHFEFGNVHRFGRHTTGRNRPIVARFIYHKDLEYILSVSNRLRDKPYGINQQFPAIIEEKRKILYRVMKTYKQKGHKTRMVRDKLFIDGKLYEQSGHAEDNENTLPKTAPVYRPWKDPPADRRSKRRCLSSGSPSYSNDMDYTFTENNPIA</sequence>
<dbReference type="Proteomes" id="UP001347796">
    <property type="component" value="Unassembled WGS sequence"/>
</dbReference>
<gene>
    <name evidence="3" type="ORF">SNE40_000065</name>
    <name evidence="2" type="ORF">SNE40_007812</name>
</gene>
<organism evidence="3 4">
    <name type="scientific">Patella caerulea</name>
    <name type="common">Rayed Mediterranean limpet</name>
    <dbReference type="NCBI Taxonomy" id="87958"/>
    <lineage>
        <taxon>Eukaryota</taxon>
        <taxon>Metazoa</taxon>
        <taxon>Spiralia</taxon>
        <taxon>Lophotrochozoa</taxon>
        <taxon>Mollusca</taxon>
        <taxon>Gastropoda</taxon>
        <taxon>Patellogastropoda</taxon>
        <taxon>Patelloidea</taxon>
        <taxon>Patellidae</taxon>
        <taxon>Patella</taxon>
    </lineage>
</organism>
<dbReference type="EMBL" id="JAZGQO010000006">
    <property type="protein sequence ID" value="KAK6185618.1"/>
    <property type="molecule type" value="Genomic_DNA"/>
</dbReference>
<accession>A0AAN8K4I7</accession>